<dbReference type="PANTHER" id="PTHR23135">
    <property type="entry name" value="MUR LIGASE FAMILY MEMBER"/>
    <property type="match status" value="1"/>
</dbReference>
<dbReference type="GO" id="GO:0008360">
    <property type="term" value="P:regulation of cell shape"/>
    <property type="evidence" value="ECO:0007669"/>
    <property type="project" value="InterPro"/>
</dbReference>
<dbReference type="EC" id="6.3.2.13" evidence="5"/>
<dbReference type="PANTHER" id="PTHR23135:SF4">
    <property type="entry name" value="UDP-N-ACETYLMURAMOYL-L-ALANYL-D-GLUTAMATE--2,6-DIAMINOPIMELATE LIGASE MURE HOMOLOG, CHLOROPLASTIC"/>
    <property type="match status" value="1"/>
</dbReference>
<dbReference type="InterPro" id="IPR013221">
    <property type="entry name" value="Mur_ligase_cen"/>
</dbReference>
<dbReference type="Pfam" id="PF08245">
    <property type="entry name" value="Mur_ligase_M"/>
    <property type="match status" value="1"/>
</dbReference>
<dbReference type="GO" id="GO:0005524">
    <property type="term" value="F:ATP binding"/>
    <property type="evidence" value="ECO:0007669"/>
    <property type="project" value="InterPro"/>
</dbReference>
<dbReference type="NCBIfam" id="TIGR01085">
    <property type="entry name" value="murE"/>
    <property type="match status" value="1"/>
</dbReference>
<dbReference type="SUPFAM" id="SSF63418">
    <property type="entry name" value="MurE/MurF N-terminal domain"/>
    <property type="match status" value="1"/>
</dbReference>
<keyword evidence="5" id="KW-0436">Ligase</keyword>
<dbReference type="SUPFAM" id="SSF53623">
    <property type="entry name" value="MurD-like peptide ligases, catalytic domain"/>
    <property type="match status" value="1"/>
</dbReference>
<dbReference type="EMBL" id="CABL01000014">
    <property type="protein sequence ID" value="CBH75670.1"/>
    <property type="molecule type" value="Genomic_DNA"/>
</dbReference>
<dbReference type="InterPro" id="IPR005761">
    <property type="entry name" value="UDP-N-AcMur-Glu-dNH2Pim_ligase"/>
</dbReference>
<evidence type="ECO:0000256" key="1">
    <source>
        <dbReference type="ARBA" id="ARBA00005898"/>
    </source>
</evidence>
<dbReference type="AlphaFoldDB" id="E6PGT2"/>
<dbReference type="Pfam" id="PF01225">
    <property type="entry name" value="Mur_ligase"/>
    <property type="match status" value="1"/>
</dbReference>
<dbReference type="NCBIfam" id="NF001126">
    <property type="entry name" value="PRK00139.1-4"/>
    <property type="match status" value="1"/>
</dbReference>
<dbReference type="NCBIfam" id="NF001124">
    <property type="entry name" value="PRK00139.1-2"/>
    <property type="match status" value="1"/>
</dbReference>
<dbReference type="InterPro" id="IPR000713">
    <property type="entry name" value="Mur_ligase_N"/>
</dbReference>
<comment type="caution">
    <text evidence="5">The sequence shown here is derived from an EMBL/GenBank/DDBJ whole genome shotgun (WGS) entry which is preliminary data.</text>
</comment>
<evidence type="ECO:0000259" key="3">
    <source>
        <dbReference type="Pfam" id="PF02875"/>
    </source>
</evidence>
<name>E6PGT2_9ZZZZ</name>
<reference evidence="5" key="1">
    <citation type="submission" date="2009-10" db="EMBL/GenBank/DDBJ databases">
        <title>Diversity of trophic interactions inside an arsenic-rich microbial ecosystem.</title>
        <authorList>
            <person name="Bertin P.N."/>
            <person name="Heinrich-Salmeron A."/>
            <person name="Pelletier E."/>
            <person name="Goulhen-Chollet F."/>
            <person name="Arsene-Ploetze F."/>
            <person name="Gallien S."/>
            <person name="Calteau A."/>
            <person name="Vallenet D."/>
            <person name="Casiot C."/>
            <person name="Chane-Woon-Ming B."/>
            <person name="Giloteaux L."/>
            <person name="Barakat M."/>
            <person name="Bonnefoy V."/>
            <person name="Bruneel O."/>
            <person name="Chandler M."/>
            <person name="Cleiss J."/>
            <person name="Duran R."/>
            <person name="Elbaz-Poulichet F."/>
            <person name="Fonknechten N."/>
            <person name="Lauga B."/>
            <person name="Mornico D."/>
            <person name="Ortet P."/>
            <person name="Schaeffer C."/>
            <person name="Siguier P."/>
            <person name="Alexander Thil Smith A."/>
            <person name="Van Dorsselaer A."/>
            <person name="Weissenbach J."/>
            <person name="Medigue C."/>
            <person name="Le Paslier D."/>
        </authorList>
    </citation>
    <scope>NUCLEOTIDE SEQUENCE</scope>
</reference>
<gene>
    <name evidence="5" type="primary">murE</name>
    <name evidence="5" type="ORF">CARN1_2533</name>
</gene>
<dbReference type="Pfam" id="PF02875">
    <property type="entry name" value="Mur_ligase_C"/>
    <property type="match status" value="1"/>
</dbReference>
<dbReference type="Gene3D" id="3.40.1190.10">
    <property type="entry name" value="Mur-like, catalytic domain"/>
    <property type="match status" value="1"/>
</dbReference>
<protein>
    <submittedName>
        <fullName evidence="5">UDP-N-acetylmuramoylalanyl-D-glutamate-2, 6-diaminopimelate ligase</fullName>
        <ecNumber evidence="5">6.3.2.13</ecNumber>
    </submittedName>
</protein>
<feature type="domain" description="Mur ligase C-terminal" evidence="3">
    <location>
        <begin position="330"/>
        <end position="454"/>
    </location>
</feature>
<dbReference type="GO" id="GO:0008765">
    <property type="term" value="F:UDP-N-acetylmuramoylalanyl-D-glutamate-2,6-diaminopimelate ligase activity"/>
    <property type="evidence" value="ECO:0007669"/>
    <property type="project" value="UniProtKB-EC"/>
</dbReference>
<organism evidence="5">
    <name type="scientific">mine drainage metagenome</name>
    <dbReference type="NCBI Taxonomy" id="410659"/>
    <lineage>
        <taxon>unclassified sequences</taxon>
        <taxon>metagenomes</taxon>
        <taxon>ecological metagenomes</taxon>
    </lineage>
</organism>
<accession>E6PGT2</accession>
<sequence>MAADTLRAFYERLGPDAHILGDPATQVRSIEVDSRRVTPGSLFVAVRGAHVDGHAFLADAIARGAAAVVIEARAEIAALAVPALLVHDSLQALSPISAAFYGDPSHALSVIGITGTNGKTTSTRMLAAICAAAQIPCGVIGTVGAEFGARSWTLANTTPLPHELHALLAAMRDDGARAVAIEVSSHALALGRVDDVRFAAAGLSNITQDHLDFHGSIEAYAAAKRRLFDLAPACAFGLDDRWGAQWFAELAAQRRCIGYALEGPAEIRPEELHLSPTGASFTLDGVAFEQHLPGRFNVENALLAIALARLMEIDTATAARGIAALQGVPGRMQRVGNGDINIIVDYAHTPNALENALLALRESLQGRLILVFGCGGDRDRSKRRAMGEVAARLADQVYLTNDNPRGEEPQAIVEEILAGMQHPPAAIELDRRRAIERAVLHAAAGDTVLVAGKGHENYQVVGDRVLPFDDVATAADALARRRVGA</sequence>
<feature type="domain" description="Mur ligase central" evidence="4">
    <location>
        <begin position="113"/>
        <end position="308"/>
    </location>
</feature>
<dbReference type="InterPro" id="IPR004101">
    <property type="entry name" value="Mur_ligase_C"/>
</dbReference>
<evidence type="ECO:0000313" key="5">
    <source>
        <dbReference type="EMBL" id="CBH75670.1"/>
    </source>
</evidence>
<dbReference type="GO" id="GO:0005737">
    <property type="term" value="C:cytoplasm"/>
    <property type="evidence" value="ECO:0007669"/>
    <property type="project" value="InterPro"/>
</dbReference>
<dbReference type="Gene3D" id="3.90.190.20">
    <property type="entry name" value="Mur ligase, C-terminal domain"/>
    <property type="match status" value="1"/>
</dbReference>
<evidence type="ECO:0000259" key="4">
    <source>
        <dbReference type="Pfam" id="PF08245"/>
    </source>
</evidence>
<comment type="similarity">
    <text evidence="1">Belongs to the MurCDEF family. MurE subfamily.</text>
</comment>
<dbReference type="HAMAP" id="MF_00208">
    <property type="entry name" value="MurE"/>
    <property type="match status" value="1"/>
</dbReference>
<dbReference type="SUPFAM" id="SSF53244">
    <property type="entry name" value="MurD-like peptide ligases, peptide-binding domain"/>
    <property type="match status" value="1"/>
</dbReference>
<dbReference type="InterPro" id="IPR036615">
    <property type="entry name" value="Mur_ligase_C_dom_sf"/>
</dbReference>
<dbReference type="InterPro" id="IPR035911">
    <property type="entry name" value="MurE/MurF_N"/>
</dbReference>
<dbReference type="InterPro" id="IPR036565">
    <property type="entry name" value="Mur-like_cat_sf"/>
</dbReference>
<dbReference type="GO" id="GO:0051301">
    <property type="term" value="P:cell division"/>
    <property type="evidence" value="ECO:0007669"/>
    <property type="project" value="InterPro"/>
</dbReference>
<dbReference type="Gene3D" id="3.40.1390.10">
    <property type="entry name" value="MurE/MurF, N-terminal domain"/>
    <property type="match status" value="1"/>
</dbReference>
<evidence type="ECO:0000259" key="2">
    <source>
        <dbReference type="Pfam" id="PF01225"/>
    </source>
</evidence>
<feature type="domain" description="Mur ligase N-terminal catalytic" evidence="2">
    <location>
        <begin position="27"/>
        <end position="101"/>
    </location>
</feature>
<proteinExistence type="inferred from homology"/>